<evidence type="ECO:0000313" key="17">
    <source>
        <dbReference type="Proteomes" id="UP000321425"/>
    </source>
</evidence>
<organism evidence="15 16">
    <name type="scientific">Alkalibacterium putridalgicola</name>
    <dbReference type="NCBI Taxonomy" id="426703"/>
    <lineage>
        <taxon>Bacteria</taxon>
        <taxon>Bacillati</taxon>
        <taxon>Bacillota</taxon>
        <taxon>Bacilli</taxon>
        <taxon>Lactobacillales</taxon>
        <taxon>Carnobacteriaceae</taxon>
        <taxon>Alkalibacterium</taxon>
    </lineage>
</organism>
<gene>
    <name evidence="14" type="primary">fur2</name>
    <name evidence="14" type="ORF">APU01nite_20010</name>
    <name evidence="15" type="ORF">SAMN04488100_1316</name>
</gene>
<dbReference type="InterPro" id="IPR036388">
    <property type="entry name" value="WH-like_DNA-bd_sf"/>
</dbReference>
<comment type="function">
    <text evidence="11">Manganese-dependent repressor that controls a regulon of oxidative stress resistance and iron-storage proteins. May act as a hydrogen peroxide and organic hydroperoxide sensor.</text>
</comment>
<dbReference type="PANTHER" id="PTHR33202:SF8">
    <property type="entry name" value="PEROXIDE-RESPONSIVE REPRESSOR PERR"/>
    <property type="match status" value="1"/>
</dbReference>
<dbReference type="PANTHER" id="PTHR33202">
    <property type="entry name" value="ZINC UPTAKE REGULATION PROTEIN"/>
    <property type="match status" value="1"/>
</dbReference>
<proteinExistence type="inferred from homology"/>
<keyword evidence="7" id="KW-0805">Transcription regulation</keyword>
<dbReference type="CDD" id="cd07153">
    <property type="entry name" value="Fur_like"/>
    <property type="match status" value="1"/>
</dbReference>
<dbReference type="InterPro" id="IPR036390">
    <property type="entry name" value="WH_DNA-bd_sf"/>
</dbReference>
<reference evidence="15 16" key="1">
    <citation type="submission" date="2016-10" db="EMBL/GenBank/DDBJ databases">
        <authorList>
            <person name="de Groot N.N."/>
        </authorList>
    </citation>
    <scope>NUCLEOTIDE SEQUENCE [LARGE SCALE GENOMIC DNA]</scope>
    <source>
        <strain evidence="15 16">DSM 19182</strain>
    </source>
</reference>
<dbReference type="Gene3D" id="3.30.1490.190">
    <property type="match status" value="1"/>
</dbReference>
<dbReference type="Proteomes" id="UP000321425">
    <property type="component" value="Unassembled WGS sequence"/>
</dbReference>
<evidence type="ECO:0000256" key="6">
    <source>
        <dbReference type="ARBA" id="ARBA00022833"/>
    </source>
</evidence>
<evidence type="ECO:0000256" key="11">
    <source>
        <dbReference type="ARBA" id="ARBA00058667"/>
    </source>
</evidence>
<dbReference type="GO" id="GO:0005737">
    <property type="term" value="C:cytoplasm"/>
    <property type="evidence" value="ECO:0007669"/>
    <property type="project" value="UniProtKB-SubCell"/>
</dbReference>
<evidence type="ECO:0000256" key="1">
    <source>
        <dbReference type="ARBA" id="ARBA00004496"/>
    </source>
</evidence>
<feature type="binding site" evidence="13">
    <location>
        <position position="127"/>
    </location>
    <ligand>
        <name>Fe cation</name>
        <dbReference type="ChEBI" id="CHEBI:24875"/>
    </ligand>
</feature>
<feature type="binding site" evidence="12">
    <location>
        <position position="95"/>
    </location>
    <ligand>
        <name>Zn(2+)</name>
        <dbReference type="ChEBI" id="CHEBI:29105"/>
    </ligand>
</feature>
<name>A0A1H7W5R4_9LACT</name>
<dbReference type="EMBL" id="BJUX01000028">
    <property type="protein sequence ID" value="GEK89962.1"/>
    <property type="molecule type" value="Genomic_DNA"/>
</dbReference>
<accession>A0A1H7W5R4</accession>
<dbReference type="EMBL" id="FOBL01000031">
    <property type="protein sequence ID" value="SEM16830.1"/>
    <property type="molecule type" value="Genomic_DNA"/>
</dbReference>
<evidence type="ECO:0000256" key="3">
    <source>
        <dbReference type="ARBA" id="ARBA00022490"/>
    </source>
</evidence>
<protein>
    <submittedName>
        <fullName evidence="15">Fur family transcriptional regulator, peroxide stress response regulator</fullName>
    </submittedName>
    <submittedName>
        <fullName evidence="14">Transcriptional repressor</fullName>
    </submittedName>
</protein>
<dbReference type="GO" id="GO:0045892">
    <property type="term" value="P:negative regulation of DNA-templated transcription"/>
    <property type="evidence" value="ECO:0007669"/>
    <property type="project" value="TreeGrafter"/>
</dbReference>
<evidence type="ECO:0000256" key="4">
    <source>
        <dbReference type="ARBA" id="ARBA00022491"/>
    </source>
</evidence>
<dbReference type="GO" id="GO:0008270">
    <property type="term" value="F:zinc ion binding"/>
    <property type="evidence" value="ECO:0007669"/>
    <property type="project" value="TreeGrafter"/>
</dbReference>
<dbReference type="GO" id="GO:0000976">
    <property type="term" value="F:transcription cis-regulatory region binding"/>
    <property type="evidence" value="ECO:0007669"/>
    <property type="project" value="TreeGrafter"/>
</dbReference>
<dbReference type="RefSeq" id="WP_091489271.1">
    <property type="nucleotide sequence ID" value="NZ_BJUX01000028.1"/>
</dbReference>
<reference evidence="14 17" key="2">
    <citation type="submission" date="2019-07" db="EMBL/GenBank/DDBJ databases">
        <title>Whole genome shotgun sequence of Alkalibacterium putridalgicola NBRC 103243.</title>
        <authorList>
            <person name="Hosoyama A."/>
            <person name="Uohara A."/>
            <person name="Ohji S."/>
            <person name="Ichikawa N."/>
        </authorList>
    </citation>
    <scope>NUCLEOTIDE SEQUENCE [LARGE SCALE GENOMIC DNA]</scope>
    <source>
        <strain evidence="14 17">NBRC 103243</strain>
    </source>
</reference>
<dbReference type="Gene3D" id="1.10.10.10">
    <property type="entry name" value="Winged helix-like DNA-binding domain superfamily/Winged helix DNA-binding domain"/>
    <property type="match status" value="1"/>
</dbReference>
<feature type="binding site" evidence="12">
    <location>
        <position position="135"/>
    </location>
    <ligand>
        <name>Zn(2+)</name>
        <dbReference type="ChEBI" id="CHEBI:29105"/>
    </ligand>
</feature>
<evidence type="ECO:0000256" key="5">
    <source>
        <dbReference type="ARBA" id="ARBA00022723"/>
    </source>
</evidence>
<evidence type="ECO:0000256" key="7">
    <source>
        <dbReference type="ARBA" id="ARBA00023015"/>
    </source>
</evidence>
<dbReference type="InterPro" id="IPR043135">
    <property type="entry name" value="Fur_C"/>
</dbReference>
<evidence type="ECO:0000256" key="9">
    <source>
        <dbReference type="ARBA" id="ARBA00023163"/>
    </source>
</evidence>
<sequence length="144" mass="16558">MSYLVEQSIERLKYNNVRITPQRHAILEYLIDQDSHPTADEIYKALEVDFPSMSVATVYNNLRLFTKMGLVKEMMFGDNSSRFDFASTEHYHAICTRCGKIEDIYYPGLDDVEVVASNLTGYDVNSHRLEIYGLCPDCQEEVGE</sequence>
<dbReference type="Proteomes" id="UP000198548">
    <property type="component" value="Unassembled WGS sequence"/>
</dbReference>
<comment type="subcellular location">
    <subcellularLocation>
        <location evidence="1">Cytoplasm</location>
    </subcellularLocation>
</comment>
<evidence type="ECO:0000256" key="13">
    <source>
        <dbReference type="PIRSR" id="PIRSR602481-2"/>
    </source>
</evidence>
<evidence type="ECO:0000256" key="2">
    <source>
        <dbReference type="ARBA" id="ARBA00007957"/>
    </source>
</evidence>
<dbReference type="GO" id="GO:1900376">
    <property type="term" value="P:regulation of secondary metabolite biosynthetic process"/>
    <property type="evidence" value="ECO:0007669"/>
    <property type="project" value="TreeGrafter"/>
</dbReference>
<keyword evidence="10" id="KW-0464">Manganese</keyword>
<evidence type="ECO:0000256" key="10">
    <source>
        <dbReference type="ARBA" id="ARBA00023211"/>
    </source>
</evidence>
<comment type="similarity">
    <text evidence="2">Belongs to the Fur family.</text>
</comment>
<dbReference type="OrthoDB" id="8659436at2"/>
<comment type="cofactor">
    <cofactor evidence="12">
        <name>Zn(2+)</name>
        <dbReference type="ChEBI" id="CHEBI:29105"/>
    </cofactor>
    <text evidence="12">Binds 1 zinc ion per subunit.</text>
</comment>
<evidence type="ECO:0000256" key="12">
    <source>
        <dbReference type="PIRSR" id="PIRSR602481-1"/>
    </source>
</evidence>
<keyword evidence="5 12" id="KW-0479">Metal-binding</keyword>
<feature type="binding site" evidence="12">
    <location>
        <position position="98"/>
    </location>
    <ligand>
        <name>Zn(2+)</name>
        <dbReference type="ChEBI" id="CHEBI:29105"/>
    </ligand>
</feature>
<keyword evidence="6 12" id="KW-0862">Zinc</keyword>
<keyword evidence="13" id="KW-0408">Iron</keyword>
<dbReference type="STRING" id="426703.SAMN04488100_1316"/>
<keyword evidence="9" id="KW-0804">Transcription</keyword>
<keyword evidence="8" id="KW-0238">DNA-binding</keyword>
<dbReference type="InterPro" id="IPR002481">
    <property type="entry name" value="FUR"/>
</dbReference>
<keyword evidence="17" id="KW-1185">Reference proteome</keyword>
<keyword evidence="4" id="KW-0678">Repressor</keyword>
<evidence type="ECO:0000313" key="15">
    <source>
        <dbReference type="EMBL" id="SEM16830.1"/>
    </source>
</evidence>
<dbReference type="AlphaFoldDB" id="A0A1H7W5R4"/>
<dbReference type="GO" id="GO:0003700">
    <property type="term" value="F:DNA-binding transcription factor activity"/>
    <property type="evidence" value="ECO:0007669"/>
    <property type="project" value="InterPro"/>
</dbReference>
<feature type="binding site" evidence="12">
    <location>
        <position position="138"/>
    </location>
    <ligand>
        <name>Zn(2+)</name>
        <dbReference type="ChEBI" id="CHEBI:29105"/>
    </ligand>
</feature>
<dbReference type="FunFam" id="1.10.10.10:FF:000007">
    <property type="entry name" value="Ferric uptake regulation protein"/>
    <property type="match status" value="1"/>
</dbReference>
<dbReference type="SUPFAM" id="SSF46785">
    <property type="entry name" value="Winged helix' DNA-binding domain"/>
    <property type="match status" value="1"/>
</dbReference>
<evidence type="ECO:0000256" key="8">
    <source>
        <dbReference type="ARBA" id="ARBA00023125"/>
    </source>
</evidence>
<dbReference type="Pfam" id="PF01475">
    <property type="entry name" value="FUR"/>
    <property type="match status" value="1"/>
</dbReference>
<evidence type="ECO:0000313" key="14">
    <source>
        <dbReference type="EMBL" id="GEK89962.1"/>
    </source>
</evidence>
<dbReference type="FunFam" id="3.30.1490.190:FF:000003">
    <property type="entry name" value="Fur family transcriptional regulator"/>
    <property type="match status" value="1"/>
</dbReference>
<keyword evidence="3" id="KW-0963">Cytoplasm</keyword>
<comment type="cofactor">
    <cofactor evidence="13">
        <name>Mn(2+)</name>
        <dbReference type="ChEBI" id="CHEBI:29035"/>
    </cofactor>
    <cofactor evidence="13">
        <name>Fe(2+)</name>
        <dbReference type="ChEBI" id="CHEBI:29033"/>
    </cofactor>
    <text evidence="13">Binds 1 Mn(2+) or Fe(2+) ion per subunit.</text>
</comment>
<evidence type="ECO:0000313" key="16">
    <source>
        <dbReference type="Proteomes" id="UP000198548"/>
    </source>
</evidence>